<proteinExistence type="predicted"/>
<reference evidence="1" key="1">
    <citation type="journal article" date="2020" name="Stud. Mycol.">
        <title>101 Dothideomycetes genomes: a test case for predicting lifestyles and emergence of pathogens.</title>
        <authorList>
            <person name="Haridas S."/>
            <person name="Albert R."/>
            <person name="Binder M."/>
            <person name="Bloem J."/>
            <person name="Labutti K."/>
            <person name="Salamov A."/>
            <person name="Andreopoulos B."/>
            <person name="Baker S."/>
            <person name="Barry K."/>
            <person name="Bills G."/>
            <person name="Bluhm B."/>
            <person name="Cannon C."/>
            <person name="Castanera R."/>
            <person name="Culley D."/>
            <person name="Daum C."/>
            <person name="Ezra D."/>
            <person name="Gonzalez J."/>
            <person name="Henrissat B."/>
            <person name="Kuo A."/>
            <person name="Liang C."/>
            <person name="Lipzen A."/>
            <person name="Lutzoni F."/>
            <person name="Magnuson J."/>
            <person name="Mondo S."/>
            <person name="Nolan M."/>
            <person name="Ohm R."/>
            <person name="Pangilinan J."/>
            <person name="Park H.-J."/>
            <person name="Ramirez L."/>
            <person name="Alfaro M."/>
            <person name="Sun H."/>
            <person name="Tritt A."/>
            <person name="Yoshinaga Y."/>
            <person name="Zwiers L.-H."/>
            <person name="Turgeon B."/>
            <person name="Goodwin S."/>
            <person name="Spatafora J."/>
            <person name="Crous P."/>
            <person name="Grigoriev I."/>
        </authorList>
    </citation>
    <scope>NUCLEOTIDE SEQUENCE</scope>
    <source>
        <strain evidence="1">CBS 125425</strain>
    </source>
</reference>
<accession>A0A9P4UVS8</accession>
<sequence>MTDSLSETLSLAQPEINDFEEQSLSQNELNALEEQSLLLICHTNGKPICSIPKQLFQDFVKTQTTGNYLILDPKYYSANAVQHIIEFMKFTVTEEAFYETPWHLQPIYDHNTNIAIYTTGIFWGLDTYLTELSRNLCRSIQMCGNQISLESLDRLVELRGGDAVLRAAAKKLAFLYEFELLSDVEGFEAWLVSNLRFAKVMAKFGAREKLRSLGVAKYWFG</sequence>
<evidence type="ECO:0000313" key="2">
    <source>
        <dbReference type="Proteomes" id="UP000799444"/>
    </source>
</evidence>
<dbReference type="Proteomes" id="UP000799444">
    <property type="component" value="Unassembled WGS sequence"/>
</dbReference>
<gene>
    <name evidence="1" type="ORF">EJ04DRAFT_571230</name>
</gene>
<dbReference type="AlphaFoldDB" id="A0A9P4UVS8"/>
<name>A0A9P4UVS8_9PLEO</name>
<evidence type="ECO:0000313" key="1">
    <source>
        <dbReference type="EMBL" id="KAF2726480.1"/>
    </source>
</evidence>
<dbReference type="EMBL" id="ML996465">
    <property type="protein sequence ID" value="KAF2726480.1"/>
    <property type="molecule type" value="Genomic_DNA"/>
</dbReference>
<protein>
    <submittedName>
        <fullName evidence="1">Uncharacterized protein</fullName>
    </submittedName>
</protein>
<organism evidence="1 2">
    <name type="scientific">Polyplosphaeria fusca</name>
    <dbReference type="NCBI Taxonomy" id="682080"/>
    <lineage>
        <taxon>Eukaryota</taxon>
        <taxon>Fungi</taxon>
        <taxon>Dikarya</taxon>
        <taxon>Ascomycota</taxon>
        <taxon>Pezizomycotina</taxon>
        <taxon>Dothideomycetes</taxon>
        <taxon>Pleosporomycetidae</taxon>
        <taxon>Pleosporales</taxon>
        <taxon>Tetraplosphaeriaceae</taxon>
        <taxon>Polyplosphaeria</taxon>
    </lineage>
</organism>
<comment type="caution">
    <text evidence="1">The sequence shown here is derived from an EMBL/GenBank/DDBJ whole genome shotgun (WGS) entry which is preliminary data.</text>
</comment>
<keyword evidence="2" id="KW-1185">Reference proteome</keyword>